<keyword evidence="1" id="KW-0472">Membrane</keyword>
<feature type="transmembrane region" description="Helical" evidence="1">
    <location>
        <begin position="67"/>
        <end position="87"/>
    </location>
</feature>
<feature type="transmembrane region" description="Helical" evidence="1">
    <location>
        <begin position="142"/>
        <end position="162"/>
    </location>
</feature>
<keyword evidence="1" id="KW-1133">Transmembrane helix</keyword>
<comment type="caution">
    <text evidence="2">The sequence shown here is derived from an EMBL/GenBank/DDBJ whole genome shotgun (WGS) entry which is preliminary data.</text>
</comment>
<reference evidence="2 3" key="1">
    <citation type="submission" date="2019-08" db="EMBL/GenBank/DDBJ databases">
        <title>In-depth cultivation of the pig gut microbiome towards novel bacterial diversity and tailored functional studies.</title>
        <authorList>
            <person name="Wylensek D."/>
            <person name="Hitch T.C.A."/>
            <person name="Clavel T."/>
        </authorList>
    </citation>
    <scope>NUCLEOTIDE SEQUENCE [LARGE SCALE GENOMIC DNA]</scope>
    <source>
        <strain evidence="2 3">WCA-380-WT-3A</strain>
    </source>
</reference>
<dbReference type="PANTHER" id="PTHR40399:SF1">
    <property type="entry name" value="PTS SYSTEM GLUCITOL_SORBITOL-SPECIFIC EIIC COMPONENT"/>
    <property type="match status" value="1"/>
</dbReference>
<dbReference type="RefSeq" id="WP_154564648.1">
    <property type="nucleotide sequence ID" value="NZ_VUMG01000004.1"/>
</dbReference>
<accession>A0A7K0J951</accession>
<evidence type="ECO:0000313" key="2">
    <source>
        <dbReference type="EMBL" id="MSS46481.1"/>
    </source>
</evidence>
<dbReference type="NCBIfam" id="TIGR00821">
    <property type="entry name" value="EII-GUT"/>
    <property type="match status" value="1"/>
</dbReference>
<dbReference type="EMBL" id="VUMG01000004">
    <property type="protein sequence ID" value="MSS46481.1"/>
    <property type="molecule type" value="Genomic_DNA"/>
</dbReference>
<name>A0A7K0J951_9ACTN</name>
<dbReference type="Pfam" id="PF03608">
    <property type="entry name" value="EII-GUT"/>
    <property type="match status" value="1"/>
</dbReference>
<dbReference type="InterPro" id="IPR004699">
    <property type="entry name" value="PTS_IID_sorb"/>
</dbReference>
<feature type="transmembrane region" description="Helical" evidence="1">
    <location>
        <begin position="22"/>
        <end position="47"/>
    </location>
</feature>
<evidence type="ECO:0000313" key="3">
    <source>
        <dbReference type="Proteomes" id="UP000466104"/>
    </source>
</evidence>
<dbReference type="GO" id="GO:0009401">
    <property type="term" value="P:phosphoenolpyruvate-dependent sugar phosphotransferase system"/>
    <property type="evidence" value="ECO:0007669"/>
    <property type="project" value="InterPro"/>
</dbReference>
<sequence>MHYLVEAAEWFVGLFQEGAKTFVSWMGSIVPLVLMLLIAMNSIIRLIGEDRINSLAQKAGNNPVSRYLLLPFIGSFMLCNPMVHSLGRFLPERYKPSYFASAAQFCHTSNGIFPHINPAELFIWLGIAQGITKAGLPTGPLAIRYLLVGLILNFVGGCVTDLTTRYVSRQQKVILPDTMDGKVVRVDTLAEA</sequence>
<protein>
    <submittedName>
        <fullName evidence="2">PTS glucitol/sorbitol transporter subunit IIC</fullName>
    </submittedName>
</protein>
<dbReference type="GO" id="GO:0016020">
    <property type="term" value="C:membrane"/>
    <property type="evidence" value="ECO:0007669"/>
    <property type="project" value="InterPro"/>
</dbReference>
<dbReference type="PIRSF" id="PIRSF038321">
    <property type="entry name" value="PTS_glc_srb_IIC"/>
    <property type="match status" value="1"/>
</dbReference>
<keyword evidence="3" id="KW-1185">Reference proteome</keyword>
<gene>
    <name evidence="2" type="primary">srlA</name>
    <name evidence="2" type="ORF">FYJ43_10735</name>
</gene>
<dbReference type="PROSITE" id="PS51107">
    <property type="entry name" value="PTS_EIIC_TYPE_5"/>
    <property type="match status" value="1"/>
</dbReference>
<dbReference type="PANTHER" id="PTHR40399">
    <property type="entry name" value="PTS SYSTEM GLUCITOL/SORBITOL-SPECIFIC EIIC COMPONENT"/>
    <property type="match status" value="1"/>
</dbReference>
<dbReference type="AlphaFoldDB" id="A0A7K0J951"/>
<evidence type="ECO:0000256" key="1">
    <source>
        <dbReference type="SAM" id="Phobius"/>
    </source>
</evidence>
<keyword evidence="1" id="KW-0812">Transmembrane</keyword>
<organism evidence="2 3">
    <name type="scientific">Cutibacterium porci</name>
    <dbReference type="NCBI Taxonomy" id="2605781"/>
    <lineage>
        <taxon>Bacteria</taxon>
        <taxon>Bacillati</taxon>
        <taxon>Actinomycetota</taxon>
        <taxon>Actinomycetes</taxon>
        <taxon>Propionibacteriales</taxon>
        <taxon>Propionibacteriaceae</taxon>
        <taxon>Cutibacterium</taxon>
    </lineage>
</organism>
<proteinExistence type="predicted"/>
<dbReference type="Proteomes" id="UP000466104">
    <property type="component" value="Unassembled WGS sequence"/>
</dbReference>